<name>A0A3E1NFF6_9BACT</name>
<feature type="transmembrane region" description="Helical" evidence="1">
    <location>
        <begin position="166"/>
        <end position="184"/>
    </location>
</feature>
<feature type="transmembrane region" description="Helical" evidence="1">
    <location>
        <begin position="37"/>
        <end position="54"/>
    </location>
</feature>
<keyword evidence="3" id="KW-1185">Reference proteome</keyword>
<protein>
    <recommendedName>
        <fullName evidence="4">ECF transporter S component</fullName>
    </recommendedName>
</protein>
<dbReference type="Proteomes" id="UP000261284">
    <property type="component" value="Unassembled WGS sequence"/>
</dbReference>
<sequence>MSKIIKLNPRSAVVLLITVIVAGLRLAGCFSKEISPLINFTPVGAMALFGGACFTGNVKPFAFPLLTLFISDFILSYTIYAPYRGDSLLYTGWYWTYLAFALMTLTGKLMVTKLNGARIIGGILVCTLIHWIVSDISAWQMGTLYPKTFGGYIQCLIAAIPYEMRFLAGTAIYGAVMFGTMALLQQRYPKLKMA</sequence>
<accession>A0A3E1NFF6</accession>
<keyword evidence="1" id="KW-0812">Transmembrane</keyword>
<dbReference type="Pfam" id="PF20221">
    <property type="entry name" value="DUF6580"/>
    <property type="match status" value="1"/>
</dbReference>
<dbReference type="OrthoDB" id="9806699at2"/>
<dbReference type="EMBL" id="QTJU01000008">
    <property type="protein sequence ID" value="RFM26607.1"/>
    <property type="molecule type" value="Genomic_DNA"/>
</dbReference>
<feature type="transmembrane region" description="Helical" evidence="1">
    <location>
        <begin position="61"/>
        <end position="80"/>
    </location>
</feature>
<keyword evidence="1" id="KW-0472">Membrane</keyword>
<organism evidence="2 3">
    <name type="scientific">Deminuibacter soli</name>
    <dbReference type="NCBI Taxonomy" id="2291815"/>
    <lineage>
        <taxon>Bacteria</taxon>
        <taxon>Pseudomonadati</taxon>
        <taxon>Bacteroidota</taxon>
        <taxon>Chitinophagia</taxon>
        <taxon>Chitinophagales</taxon>
        <taxon>Chitinophagaceae</taxon>
        <taxon>Deminuibacter</taxon>
    </lineage>
</organism>
<comment type="caution">
    <text evidence="2">The sequence shown here is derived from an EMBL/GenBank/DDBJ whole genome shotgun (WGS) entry which is preliminary data.</text>
</comment>
<evidence type="ECO:0000313" key="3">
    <source>
        <dbReference type="Proteomes" id="UP000261284"/>
    </source>
</evidence>
<reference evidence="2 3" key="1">
    <citation type="submission" date="2018-08" db="EMBL/GenBank/DDBJ databases">
        <title>Chitinophagaceae sp. K23C18032701, a novel bacterium isolated from forest soil.</title>
        <authorList>
            <person name="Wang C."/>
        </authorList>
    </citation>
    <scope>NUCLEOTIDE SEQUENCE [LARGE SCALE GENOMIC DNA]</scope>
    <source>
        <strain evidence="2 3">K23C18032701</strain>
    </source>
</reference>
<feature type="transmembrane region" description="Helical" evidence="1">
    <location>
        <begin position="92"/>
        <end position="111"/>
    </location>
</feature>
<dbReference type="InterPro" id="IPR046487">
    <property type="entry name" value="DUF6580"/>
</dbReference>
<dbReference type="AlphaFoldDB" id="A0A3E1NFF6"/>
<keyword evidence="1" id="KW-1133">Transmembrane helix</keyword>
<gene>
    <name evidence="2" type="ORF">DXN05_18715</name>
</gene>
<evidence type="ECO:0000256" key="1">
    <source>
        <dbReference type="SAM" id="Phobius"/>
    </source>
</evidence>
<proteinExistence type="predicted"/>
<evidence type="ECO:0000313" key="2">
    <source>
        <dbReference type="EMBL" id="RFM26607.1"/>
    </source>
</evidence>
<evidence type="ECO:0008006" key="4">
    <source>
        <dbReference type="Google" id="ProtNLM"/>
    </source>
</evidence>
<dbReference type="RefSeq" id="WP_116848811.1">
    <property type="nucleotide sequence ID" value="NZ_QTJU01000008.1"/>
</dbReference>
<feature type="transmembrane region" description="Helical" evidence="1">
    <location>
        <begin position="118"/>
        <end position="139"/>
    </location>
</feature>